<dbReference type="InterPro" id="IPR057270">
    <property type="entry name" value="Ycgb-like"/>
</dbReference>
<organism evidence="3">
    <name type="scientific">Candidatus Berkiella cookevillensis</name>
    <dbReference type="NCBI Taxonomy" id="437022"/>
    <lineage>
        <taxon>Bacteria</taxon>
        <taxon>Pseudomonadati</taxon>
        <taxon>Pseudomonadota</taxon>
        <taxon>Gammaproteobacteria</taxon>
        <taxon>Candidatus Berkiellales</taxon>
        <taxon>Candidatus Berkiellaceae</taxon>
        <taxon>Candidatus Berkiella</taxon>
    </lineage>
</organism>
<sequence length="508" mass="59950">MVKKNKVISDSSEWTYELLEVYDKEIARIAQNFKLDTYPNQVEVISAEQMMDAYSSVGMPLGYNHWSFGKQFLNVEKSYKRGYMGLAYELVINSNPCIAYLMEENTLPMQALVIAHACYGHNSFFKNNYLFKTWTSPDSIIDYLVFAKKYVAECEETYGIDMVEATLDAAHALMGQGVDRYKRPYKISLREEKARQATRSEYLQSLVNDLWRTLPTSPLKEKEEKEQHFPEEPQENILYFIEKNAPLLEPWQRELIRIVRKMAQYFYPQRQTKVMNEGWATFWHYTIINQMYEEGLVNDDFMMQFLHSHTNVVYQPPFDSPYYSGLNPYTLGFMMFTDIKRICENPTDEDRKWFPDIAGSDWLETLDFAMKNFKDESFIAQYLSPKVMRDLKLFFILDNDQKESLEVNAIHNDEGYQKVRQTLSEHYNIGNIEPDIQVYHVDRRGDRSLILRYTQHNRRPLAEETTQEVLKHLYSLWGFPVKLETLEENGKVLMTYQCPPVPKPVTTE</sequence>
<keyword evidence="5" id="KW-1185">Reference proteome</keyword>
<dbReference type="PATRIC" id="fig|1590042.3.peg.2304"/>
<reference evidence="3" key="1">
    <citation type="submission" date="2015-09" db="EMBL/GenBank/DDBJ databases">
        <title>Draft Genome Sequences of Two Novel Amoeba-resistant Intranuclear Bacteria, Candidatus Berkiella cookevillensis and Candidatus Berkiella aquae.</title>
        <authorList>
            <person name="Mehari Y.T."/>
            <person name="Arivett B.A."/>
            <person name="Farone A.L."/>
            <person name="Gunderson J.H."/>
            <person name="Farone M.B."/>
        </authorList>
    </citation>
    <scope>NUCLEOTIDE SEQUENCE [LARGE SCALE GENOMIC DNA]</scope>
    <source>
        <strain evidence="3">CC99</strain>
    </source>
</reference>
<feature type="domain" description="SpoVR-like C-terminal" evidence="2">
    <location>
        <begin position="434"/>
        <end position="487"/>
    </location>
</feature>
<reference evidence="4" key="2">
    <citation type="journal article" date="2016" name="Genome Announc.">
        <title>Draft Genome Sequences of Two Novel Amoeba-Resistant Intranuclear Bacteria, 'Candidatus Berkiella cookevillensis' and 'Candidatus Berkiella aquae'.</title>
        <authorList>
            <person name="Mehari Y.T."/>
            <person name="Arivett B.A."/>
            <person name="Farone A.L."/>
            <person name="Gunderson J.H."/>
            <person name="Farone M.B."/>
        </authorList>
    </citation>
    <scope>NUCLEOTIDE SEQUENCE</scope>
    <source>
        <strain evidence="4">CC99</strain>
    </source>
</reference>
<gene>
    <name evidence="4" type="ORF">CC99x_003670</name>
    <name evidence="3" type="ORF">CC99x_02250</name>
</gene>
<dbReference type="InterPro" id="IPR007390">
    <property type="entry name" value="Spore_V_R"/>
</dbReference>
<dbReference type="OrthoDB" id="9784270at2"/>
<dbReference type="InterPro" id="IPR057008">
    <property type="entry name" value="SpoVR-like_C"/>
</dbReference>
<protein>
    <submittedName>
        <fullName evidence="3">SpoVR family protein</fullName>
    </submittedName>
</protein>
<evidence type="ECO:0000313" key="4">
    <source>
        <dbReference type="EMBL" id="MCS5707996.1"/>
    </source>
</evidence>
<evidence type="ECO:0000313" key="5">
    <source>
        <dbReference type="Proteomes" id="UP000051494"/>
    </source>
</evidence>
<dbReference type="Pfam" id="PF24755">
    <property type="entry name" value="SpoVR_C"/>
    <property type="match status" value="1"/>
</dbReference>
<accession>A0A0Q9YIH7</accession>
<dbReference type="EMBL" id="LKHV01000015">
    <property type="protein sequence ID" value="KRG17506.1"/>
    <property type="molecule type" value="Genomic_DNA"/>
</dbReference>
<comment type="caution">
    <text evidence="3">The sequence shown here is derived from an EMBL/GenBank/DDBJ whole genome shotgun (WGS) entry which is preliminary data.</text>
</comment>
<name>A0A0Q9YIH7_9GAMM</name>
<dbReference type="NCBIfam" id="NF008737">
    <property type="entry name" value="PRK11767.1"/>
    <property type="match status" value="1"/>
</dbReference>
<reference evidence="4" key="3">
    <citation type="submission" date="2021-06" db="EMBL/GenBank/DDBJ databases">
        <title>Genomic Description and Analysis of Intracellular Bacteria, Candidatus Berkiella cookevillensis and Candidatus Berkiella aquae.</title>
        <authorList>
            <person name="Kidane D.T."/>
            <person name="Mehari Y.T."/>
            <person name="Rice F.C."/>
            <person name="Arivett B.A."/>
            <person name="Farone A.L."/>
            <person name="Berk S.G."/>
            <person name="Farone M.B."/>
        </authorList>
    </citation>
    <scope>NUCLEOTIDE SEQUENCE</scope>
    <source>
        <strain evidence="4">CC99</strain>
    </source>
</reference>
<dbReference type="PANTHER" id="PTHR30029:SF2">
    <property type="entry name" value="STAGE V SPORULATION PROTEIN R"/>
    <property type="match status" value="1"/>
</dbReference>
<evidence type="ECO:0000313" key="3">
    <source>
        <dbReference type="EMBL" id="KRG17506.1"/>
    </source>
</evidence>
<dbReference type="EMBL" id="LKHV02000001">
    <property type="protein sequence ID" value="MCS5707996.1"/>
    <property type="molecule type" value="Genomic_DNA"/>
</dbReference>
<evidence type="ECO:0000259" key="1">
    <source>
        <dbReference type="Pfam" id="PF04293"/>
    </source>
</evidence>
<dbReference type="PANTHER" id="PTHR30029">
    <property type="entry name" value="STAGE V SPORULATION PROTEIN R"/>
    <property type="match status" value="1"/>
</dbReference>
<dbReference type="Proteomes" id="UP000051494">
    <property type="component" value="Unassembled WGS sequence"/>
</dbReference>
<evidence type="ECO:0000259" key="2">
    <source>
        <dbReference type="Pfam" id="PF24755"/>
    </source>
</evidence>
<feature type="domain" description="SpoVR protein-like N-terminal" evidence="1">
    <location>
        <begin position="13"/>
        <end position="431"/>
    </location>
</feature>
<dbReference type="InterPro" id="IPR056174">
    <property type="entry name" value="SpoVR_N"/>
</dbReference>
<dbReference type="AlphaFoldDB" id="A0A0Q9YIH7"/>
<dbReference type="STRING" id="437022.CC99x_02250"/>
<dbReference type="Pfam" id="PF04293">
    <property type="entry name" value="SpoVR"/>
    <property type="match status" value="1"/>
</dbReference>
<dbReference type="RefSeq" id="WP_057625347.1">
    <property type="nucleotide sequence ID" value="NZ_LKHV02000001.1"/>
</dbReference>
<proteinExistence type="predicted"/>